<dbReference type="OMA" id="LCEHNDP"/>
<name>A0A8W8IQ91_MAGGI</name>
<dbReference type="InterPro" id="IPR004302">
    <property type="entry name" value="Cellulose/chitin-bd_N"/>
</dbReference>
<dbReference type="EnsemblMetazoa" id="G15360.6">
    <property type="protein sequence ID" value="G15360.6:cds"/>
    <property type="gene ID" value="G15360"/>
</dbReference>
<evidence type="ECO:0000259" key="3">
    <source>
        <dbReference type="Pfam" id="PF03067"/>
    </source>
</evidence>
<sequence length="423" mass="46023">MANLFIFLTIFATLTLVEPHGYLEDPPARGSMWALGWDTPQNYNHMQMFCGGKQHQYQTNGGKCGVCGDPYDAPQPRENEGGGVYSSGIISKCFEKTASVIEVKVHITANHLGYFEFRLCEHNDPFTPVTQECLDEHVLSLSDGEGSRYYIGPELGEYTVQLLLPENVQCSQCVLQWKYNTGNSWGCENDLCGLGYGEQEQFYGCADVSVLDSCQNFDHYQYVNGGTVTPKPTTLTPSSNMTSSTSSPVSTTMKPATTAQPSSTTSKPISTTTKPISTTPKPISTTSTPRPTTSSASTTQKPVSYGECYPNSFMDDTEEFNEICTFACSKNVCLSFYCDCEEIIAPTQQSTTLMSILTSTPSPPSSTPSPSSSSSSSSSPTTQSSKTCQDIEVTEAYKNTAGILDWCIQQCLADRCTPSHCIC</sequence>
<feature type="region of interest" description="Disordered" evidence="1">
    <location>
        <begin position="356"/>
        <end position="387"/>
    </location>
</feature>
<keyword evidence="2" id="KW-0732">Signal</keyword>
<evidence type="ECO:0000313" key="5">
    <source>
        <dbReference type="Proteomes" id="UP000005408"/>
    </source>
</evidence>
<evidence type="ECO:0000256" key="1">
    <source>
        <dbReference type="SAM" id="MobiDB-lite"/>
    </source>
</evidence>
<dbReference type="AlphaFoldDB" id="A0A8W8IQ91"/>
<protein>
    <recommendedName>
        <fullName evidence="3">Chitin-binding type-4 domain-containing protein</fullName>
    </recommendedName>
</protein>
<feature type="region of interest" description="Disordered" evidence="1">
    <location>
        <begin position="226"/>
        <end position="301"/>
    </location>
</feature>
<dbReference type="Proteomes" id="UP000005408">
    <property type="component" value="Unassembled WGS sequence"/>
</dbReference>
<keyword evidence="5" id="KW-1185">Reference proteome</keyword>
<dbReference type="OrthoDB" id="64893at2759"/>
<evidence type="ECO:0000256" key="2">
    <source>
        <dbReference type="SAM" id="SignalP"/>
    </source>
</evidence>
<feature type="compositionally biased region" description="Low complexity" evidence="1">
    <location>
        <begin position="368"/>
        <end position="385"/>
    </location>
</feature>
<feature type="domain" description="Chitin-binding type-4" evidence="3">
    <location>
        <begin position="20"/>
        <end position="208"/>
    </location>
</feature>
<proteinExistence type="predicted"/>
<organism evidence="4 5">
    <name type="scientific">Magallana gigas</name>
    <name type="common">Pacific oyster</name>
    <name type="synonym">Crassostrea gigas</name>
    <dbReference type="NCBI Taxonomy" id="29159"/>
    <lineage>
        <taxon>Eukaryota</taxon>
        <taxon>Metazoa</taxon>
        <taxon>Spiralia</taxon>
        <taxon>Lophotrochozoa</taxon>
        <taxon>Mollusca</taxon>
        <taxon>Bivalvia</taxon>
        <taxon>Autobranchia</taxon>
        <taxon>Pteriomorphia</taxon>
        <taxon>Ostreida</taxon>
        <taxon>Ostreoidea</taxon>
        <taxon>Ostreidae</taxon>
        <taxon>Magallana</taxon>
    </lineage>
</organism>
<dbReference type="Pfam" id="PF03067">
    <property type="entry name" value="LPMO_10"/>
    <property type="match status" value="1"/>
</dbReference>
<feature type="chain" id="PRO_5036446652" description="Chitin-binding type-4 domain-containing protein" evidence="2">
    <location>
        <begin position="20"/>
        <end position="423"/>
    </location>
</feature>
<feature type="compositionally biased region" description="Low complexity" evidence="1">
    <location>
        <begin position="232"/>
        <end position="299"/>
    </location>
</feature>
<reference evidence="4" key="1">
    <citation type="submission" date="2022-08" db="UniProtKB">
        <authorList>
            <consortium name="EnsemblMetazoa"/>
        </authorList>
    </citation>
    <scope>IDENTIFICATION</scope>
    <source>
        <strain evidence="4">05x7-T-G4-1.051#20</strain>
    </source>
</reference>
<evidence type="ECO:0000313" key="4">
    <source>
        <dbReference type="EnsemblMetazoa" id="G15360.6:cds"/>
    </source>
</evidence>
<feature type="signal peptide" evidence="2">
    <location>
        <begin position="1"/>
        <end position="19"/>
    </location>
</feature>
<accession>A0A8W8IQ91</accession>